<feature type="domain" description="LtfC/p132/Gp6 beta-sandwich" evidence="1">
    <location>
        <begin position="24"/>
        <end position="119"/>
    </location>
</feature>
<comment type="caution">
    <text evidence="2">The sequence shown here is derived from an EMBL/GenBank/DDBJ whole genome shotgun (WGS) entry which is preliminary data.</text>
</comment>
<evidence type="ECO:0000313" key="2">
    <source>
        <dbReference type="EMBL" id="GFG83397.1"/>
    </source>
</evidence>
<dbReference type="Pfam" id="PF23926">
    <property type="entry name" value="LtfC"/>
    <property type="match status" value="1"/>
</dbReference>
<dbReference type="RefSeq" id="WP_083039824.1">
    <property type="nucleotide sequence ID" value="NZ_BLKY01000001.1"/>
</dbReference>
<reference evidence="2 3" key="1">
    <citation type="journal article" date="2019" name="Emerg. Microbes Infect.">
        <title>Comprehensive subspecies identification of 175 nontuberculous mycobacteria species based on 7547 genomic profiles.</title>
        <authorList>
            <person name="Matsumoto Y."/>
            <person name="Kinjo T."/>
            <person name="Motooka D."/>
            <person name="Nabeya D."/>
            <person name="Jung N."/>
            <person name="Uechi K."/>
            <person name="Horii T."/>
            <person name="Iida T."/>
            <person name="Fujita J."/>
            <person name="Nakamura S."/>
        </authorList>
    </citation>
    <scope>NUCLEOTIDE SEQUENCE [LARGE SCALE GENOMIC DNA]</scope>
    <source>
        <strain evidence="2 3">JCM 30723</strain>
    </source>
</reference>
<evidence type="ECO:0000313" key="3">
    <source>
        <dbReference type="Proteomes" id="UP000465305"/>
    </source>
</evidence>
<dbReference type="EMBL" id="BLKY01000001">
    <property type="protein sequence ID" value="GFG83397.1"/>
    <property type="molecule type" value="Genomic_DNA"/>
</dbReference>
<accession>A0A7I9Y493</accession>
<sequence>MAIIYIVPRPAGARDDEDDKTRYVVSLTRNADCMFTIRAIDPDTSQPADWNCDVWVYVGLPGGKEQKVVATVTGSDAVVRIESEVGNQVKEGAAWQAVRSLPGSPLSLETPLMVGSFERADGGVPRV</sequence>
<dbReference type="InterPro" id="IPR055688">
    <property type="entry name" value="LtfC/p132/Gp6_b-sand"/>
</dbReference>
<protein>
    <recommendedName>
        <fullName evidence="1">LtfC/p132/Gp6 beta-sandwich domain-containing protein</fullName>
    </recommendedName>
</protein>
<dbReference type="AlphaFoldDB" id="A0A7I9Y493"/>
<name>A0A7I9Y493_MYCAL</name>
<evidence type="ECO:0000259" key="1">
    <source>
        <dbReference type="Pfam" id="PF23926"/>
    </source>
</evidence>
<gene>
    <name evidence="2" type="ORF">MALGJ_00730</name>
</gene>
<organism evidence="2 3">
    <name type="scientific">Mycolicibacter algericus</name>
    <name type="common">Mycobacterium algericum</name>
    <dbReference type="NCBI Taxonomy" id="1288388"/>
    <lineage>
        <taxon>Bacteria</taxon>
        <taxon>Bacillati</taxon>
        <taxon>Actinomycetota</taxon>
        <taxon>Actinomycetes</taxon>
        <taxon>Mycobacteriales</taxon>
        <taxon>Mycobacteriaceae</taxon>
        <taxon>Mycolicibacter</taxon>
    </lineage>
</organism>
<proteinExistence type="predicted"/>
<dbReference type="Proteomes" id="UP000465305">
    <property type="component" value="Unassembled WGS sequence"/>
</dbReference>